<dbReference type="PANTHER" id="PTHR31906">
    <property type="entry name" value="PLASTID-LIPID-ASSOCIATED PROTEIN 4, CHLOROPLASTIC-RELATED"/>
    <property type="match status" value="1"/>
</dbReference>
<evidence type="ECO:0000313" key="6">
    <source>
        <dbReference type="EMBL" id="CAE0790222.1"/>
    </source>
</evidence>
<evidence type="ECO:0000256" key="1">
    <source>
        <dbReference type="ARBA" id="ARBA00004474"/>
    </source>
</evidence>
<dbReference type="GO" id="GO:0009536">
    <property type="term" value="C:plastid"/>
    <property type="evidence" value="ECO:0007669"/>
    <property type="project" value="UniProtKB-SubCell"/>
</dbReference>
<name>A0A7S4FDV9_9EUGL</name>
<organism evidence="6">
    <name type="scientific">Eutreptiella gymnastica</name>
    <dbReference type="NCBI Taxonomy" id="73025"/>
    <lineage>
        <taxon>Eukaryota</taxon>
        <taxon>Discoba</taxon>
        <taxon>Euglenozoa</taxon>
        <taxon>Euglenida</taxon>
        <taxon>Spirocuta</taxon>
        <taxon>Euglenophyceae</taxon>
        <taxon>Eutreptiales</taxon>
        <taxon>Eutreptiaceae</taxon>
        <taxon>Eutreptiella</taxon>
    </lineage>
</organism>
<evidence type="ECO:0000256" key="4">
    <source>
        <dbReference type="SAM" id="SignalP"/>
    </source>
</evidence>
<keyword evidence="4" id="KW-0732">Signal</keyword>
<gene>
    <name evidence="6" type="ORF">EGYM00163_LOCUS1336</name>
</gene>
<keyword evidence="3" id="KW-1133">Transmembrane helix</keyword>
<sequence length="365" mass="39103">MGTVLLSLSIWAGVEAQHPATLYTAPSVPTIHALPTPGARALSEGRTSHRIPGPGPIAVTMRGTAEGMPRMSDIALLPSARRSARFSAAGAGALAALLLGAVATVFASLRFRRAAQSPALNPLALPMGAGDTERCAIAIATSSGMGTATATEALRAELLKRCKRSNRGQTENTLDNTQVMETIAKFEQMGDGGQQSSDILNGEWQLAWAGDDVTRSSPFFWAFRQTVPTFSNQIFSITDNLPEFLKQIGQATQIIQNAEGPGEGTLTSRVTMDILPDSKLLKGVVITTCAITSRAGKSLELKIQDTRVRECTLPFWNVTLPFPSGPVLDLIRQGNATVTLETVYCDEQLRISRVPTGQYFVYTRV</sequence>
<keyword evidence="2" id="KW-0934">Plastid</keyword>
<keyword evidence="3" id="KW-0472">Membrane</keyword>
<accession>A0A7S4FDV9</accession>
<evidence type="ECO:0000259" key="5">
    <source>
        <dbReference type="Pfam" id="PF04755"/>
    </source>
</evidence>
<dbReference type="AlphaFoldDB" id="A0A7S4FDV9"/>
<comment type="subcellular location">
    <subcellularLocation>
        <location evidence="1">Plastid</location>
    </subcellularLocation>
</comment>
<dbReference type="Pfam" id="PF04755">
    <property type="entry name" value="PAP_fibrillin"/>
    <property type="match status" value="1"/>
</dbReference>
<proteinExistence type="predicted"/>
<keyword evidence="3" id="KW-0812">Transmembrane</keyword>
<feature type="transmembrane region" description="Helical" evidence="3">
    <location>
        <begin position="86"/>
        <end position="109"/>
    </location>
</feature>
<evidence type="ECO:0000256" key="3">
    <source>
        <dbReference type="SAM" id="Phobius"/>
    </source>
</evidence>
<protein>
    <recommendedName>
        <fullName evidence="5">Plastid lipid-associated protein/fibrillin conserved domain-containing protein</fullName>
    </recommendedName>
</protein>
<reference evidence="6" key="1">
    <citation type="submission" date="2021-01" db="EMBL/GenBank/DDBJ databases">
        <authorList>
            <person name="Corre E."/>
            <person name="Pelletier E."/>
            <person name="Niang G."/>
            <person name="Scheremetjew M."/>
            <person name="Finn R."/>
            <person name="Kale V."/>
            <person name="Holt S."/>
            <person name="Cochrane G."/>
            <person name="Meng A."/>
            <person name="Brown T."/>
            <person name="Cohen L."/>
        </authorList>
    </citation>
    <scope>NUCLEOTIDE SEQUENCE</scope>
    <source>
        <strain evidence="6">CCMP1594</strain>
    </source>
</reference>
<dbReference type="InterPro" id="IPR006843">
    <property type="entry name" value="PAP/fibrillin_dom"/>
</dbReference>
<dbReference type="InterPro" id="IPR039633">
    <property type="entry name" value="PAP"/>
</dbReference>
<feature type="chain" id="PRO_5031159179" description="Plastid lipid-associated protein/fibrillin conserved domain-containing protein" evidence="4">
    <location>
        <begin position="17"/>
        <end position="365"/>
    </location>
</feature>
<evidence type="ECO:0000256" key="2">
    <source>
        <dbReference type="ARBA" id="ARBA00022640"/>
    </source>
</evidence>
<dbReference type="EMBL" id="HBJA01004122">
    <property type="protein sequence ID" value="CAE0790222.1"/>
    <property type="molecule type" value="Transcribed_RNA"/>
</dbReference>
<feature type="domain" description="Plastid lipid-associated protein/fibrillin conserved" evidence="5">
    <location>
        <begin position="154"/>
        <end position="361"/>
    </location>
</feature>
<feature type="signal peptide" evidence="4">
    <location>
        <begin position="1"/>
        <end position="16"/>
    </location>
</feature>